<dbReference type="Proteomes" id="UP000309128">
    <property type="component" value="Unassembled WGS sequence"/>
</dbReference>
<dbReference type="OrthoDB" id="4217113at2"/>
<sequence>MIRSPLRTAAHLIGAQRPIRRLEDYLDWLDSIAAARQLPPKPRPNGHNPTLGAAYARVDDGRWLADCPAGCGSACDLIPGETRWWCTECANGGTGHTAPLIWPDAVDKLTVNLESLPRPLQFWPCRSCVPRQRDGKDLCLSCQGMQGLEAQP</sequence>
<comment type="caution">
    <text evidence="1">The sequence shown here is derived from an EMBL/GenBank/DDBJ whole genome shotgun (WGS) entry which is preliminary data.</text>
</comment>
<gene>
    <name evidence="1" type="ORF">ETD86_34880</name>
</gene>
<evidence type="ECO:0000313" key="1">
    <source>
        <dbReference type="EMBL" id="TMR11756.1"/>
    </source>
</evidence>
<name>A0A5S4F637_9ACTN</name>
<evidence type="ECO:0000313" key="2">
    <source>
        <dbReference type="Proteomes" id="UP000309128"/>
    </source>
</evidence>
<keyword evidence="2" id="KW-1185">Reference proteome</keyword>
<reference evidence="1 2" key="1">
    <citation type="submission" date="2019-05" db="EMBL/GenBank/DDBJ databases">
        <title>Draft genome sequence of Nonomuraea turkmeniaca DSM 43926.</title>
        <authorList>
            <person name="Saricaoglu S."/>
            <person name="Isik K."/>
        </authorList>
    </citation>
    <scope>NUCLEOTIDE SEQUENCE [LARGE SCALE GENOMIC DNA]</scope>
    <source>
        <strain evidence="1 2">DSM 43926</strain>
    </source>
</reference>
<protein>
    <submittedName>
        <fullName evidence="1">Uncharacterized protein</fullName>
    </submittedName>
</protein>
<proteinExistence type="predicted"/>
<accession>A0A5S4F637</accession>
<organism evidence="1 2">
    <name type="scientific">Nonomuraea turkmeniaca</name>
    <dbReference type="NCBI Taxonomy" id="103838"/>
    <lineage>
        <taxon>Bacteria</taxon>
        <taxon>Bacillati</taxon>
        <taxon>Actinomycetota</taxon>
        <taxon>Actinomycetes</taxon>
        <taxon>Streptosporangiales</taxon>
        <taxon>Streptosporangiaceae</taxon>
        <taxon>Nonomuraea</taxon>
    </lineage>
</organism>
<dbReference type="RefSeq" id="WP_138670906.1">
    <property type="nucleotide sequence ID" value="NZ_VCKY01000149.1"/>
</dbReference>
<dbReference type="EMBL" id="VCKY01000149">
    <property type="protein sequence ID" value="TMR11756.1"/>
    <property type="molecule type" value="Genomic_DNA"/>
</dbReference>
<dbReference type="AlphaFoldDB" id="A0A5S4F637"/>